<reference evidence="3" key="1">
    <citation type="submission" date="2016-10" db="EMBL/GenBank/DDBJ databases">
        <authorList>
            <person name="Varghese N."/>
            <person name="Submissions S."/>
        </authorList>
    </citation>
    <scope>NUCLEOTIDE SEQUENCE [LARGE SCALE GENOMIC DNA]</scope>
    <source>
        <strain evidence="3">ATCC 29999</strain>
    </source>
</reference>
<dbReference type="AlphaFoldDB" id="A0A1G5QZC4"/>
<keyword evidence="1" id="KW-1133">Transmembrane helix</keyword>
<proteinExistence type="predicted"/>
<feature type="transmembrane region" description="Helical" evidence="1">
    <location>
        <begin position="31"/>
        <end position="49"/>
    </location>
</feature>
<accession>A0A1G5QZC4</accession>
<keyword evidence="1" id="KW-0812">Transmembrane</keyword>
<keyword evidence="3" id="KW-1185">Reference proteome</keyword>
<dbReference type="Proteomes" id="UP000183223">
    <property type="component" value="Unassembled WGS sequence"/>
</dbReference>
<dbReference type="EMBL" id="FMWJ01000011">
    <property type="protein sequence ID" value="SCZ67163.1"/>
    <property type="molecule type" value="Genomic_DNA"/>
</dbReference>
<evidence type="ECO:0000256" key="1">
    <source>
        <dbReference type="SAM" id="Phobius"/>
    </source>
</evidence>
<protein>
    <submittedName>
        <fullName evidence="2">Uncharacterized protein</fullName>
    </submittedName>
</protein>
<sequence>MNLAYVSLSLILLFPVYFCIKRLLMSSNFYPHFYAIILPLVLSALHLYVFNFDSIPFFNVDITDNEFLHYYSLALSYLSCVPYIIARRTVIK</sequence>
<evidence type="ECO:0000313" key="3">
    <source>
        <dbReference type="Proteomes" id="UP000183223"/>
    </source>
</evidence>
<name>A0A1G5QZC4_PHOLU</name>
<feature type="transmembrane region" description="Helical" evidence="1">
    <location>
        <begin position="6"/>
        <end position="24"/>
    </location>
</feature>
<organism evidence="2 3">
    <name type="scientific">Photorhabdus luminescens</name>
    <name type="common">Xenorhabdus luminescens</name>
    <dbReference type="NCBI Taxonomy" id="29488"/>
    <lineage>
        <taxon>Bacteria</taxon>
        <taxon>Pseudomonadati</taxon>
        <taxon>Pseudomonadota</taxon>
        <taxon>Gammaproteobacteria</taxon>
        <taxon>Enterobacterales</taxon>
        <taxon>Morganellaceae</taxon>
        <taxon>Photorhabdus</taxon>
    </lineage>
</organism>
<feature type="transmembrane region" description="Helical" evidence="1">
    <location>
        <begin position="69"/>
        <end position="86"/>
    </location>
</feature>
<evidence type="ECO:0000313" key="2">
    <source>
        <dbReference type="EMBL" id="SCZ67163.1"/>
    </source>
</evidence>
<gene>
    <name evidence="2" type="ORF">SAMN02982990_02717</name>
</gene>
<keyword evidence="1" id="KW-0472">Membrane</keyword>